<dbReference type="EMBL" id="CGCX01002066">
    <property type="protein sequence ID" value="CFS06144.1"/>
    <property type="molecule type" value="Genomic_DNA"/>
</dbReference>
<dbReference type="Proteomes" id="UP000048289">
    <property type="component" value="Unassembled WGS sequence"/>
</dbReference>
<evidence type="ECO:0000256" key="1">
    <source>
        <dbReference type="SAM" id="MobiDB-lite"/>
    </source>
</evidence>
<sequence>MASWRAVWRSASLDVDDSMNSRGPTSASPGELSGAEASAGASSTMACTLVPDIPNEDTATRFGV</sequence>
<proteinExistence type="predicted"/>
<name>A0A654U6J3_MYCTX</name>
<evidence type="ECO:0000313" key="7">
    <source>
        <dbReference type="Proteomes" id="UP000046680"/>
    </source>
</evidence>
<dbReference type="EMBL" id="CSAJ01000166">
    <property type="protein sequence ID" value="COW07335.1"/>
    <property type="molecule type" value="Genomic_DNA"/>
</dbReference>
<reference evidence="6 7" key="1">
    <citation type="submission" date="2015-03" db="EMBL/GenBank/DDBJ databases">
        <authorList>
            <consortium name="Pathogen Informatics"/>
        </authorList>
    </citation>
    <scope>NUCLEOTIDE SEQUENCE [LARGE SCALE GENOMIC DNA]</scope>
    <source>
        <strain evidence="4 7">C09601061</strain>
        <strain evidence="2 9">G09901357</strain>
        <strain evidence="3 8">H09601792</strain>
        <strain evidence="5 6">M09401471</strain>
    </source>
</reference>
<organism evidence="4 7">
    <name type="scientific">Mycobacterium tuberculosis</name>
    <dbReference type="NCBI Taxonomy" id="1773"/>
    <lineage>
        <taxon>Bacteria</taxon>
        <taxon>Bacillati</taxon>
        <taxon>Actinomycetota</taxon>
        <taxon>Actinomycetes</taxon>
        <taxon>Mycobacteriales</taxon>
        <taxon>Mycobacteriaceae</taxon>
        <taxon>Mycobacterium</taxon>
        <taxon>Mycobacterium tuberculosis complex</taxon>
    </lineage>
</organism>
<dbReference type="Proteomes" id="UP000046947">
    <property type="component" value="Unassembled WGS sequence"/>
</dbReference>
<dbReference type="Proteomes" id="UP000044938">
    <property type="component" value="Unassembled WGS sequence"/>
</dbReference>
<dbReference type="Proteomes" id="UP000046680">
    <property type="component" value="Unassembled WGS sequence"/>
</dbReference>
<evidence type="ECO:0000313" key="2">
    <source>
        <dbReference type="EMBL" id="CFE42179.1"/>
    </source>
</evidence>
<evidence type="ECO:0000313" key="4">
    <source>
        <dbReference type="EMBL" id="CFS06144.1"/>
    </source>
</evidence>
<evidence type="ECO:0000313" key="9">
    <source>
        <dbReference type="Proteomes" id="UP000048289"/>
    </source>
</evidence>
<evidence type="ECO:0000313" key="6">
    <source>
        <dbReference type="Proteomes" id="UP000044938"/>
    </source>
</evidence>
<gene>
    <name evidence="4" type="ORF">ERS007657_03823</name>
    <name evidence="2" type="ORF">ERS007681_03126</name>
    <name evidence="3" type="ORF">ERS007688_00095</name>
    <name evidence="5" type="ORF">ERS007720_01601</name>
</gene>
<evidence type="ECO:0000313" key="8">
    <source>
        <dbReference type="Proteomes" id="UP000046947"/>
    </source>
</evidence>
<evidence type="ECO:0000313" key="5">
    <source>
        <dbReference type="EMBL" id="COW07335.1"/>
    </source>
</evidence>
<dbReference type="AlphaFoldDB" id="A0A654U6J3"/>
<protein>
    <submittedName>
        <fullName evidence="4">Uncharacterized protein</fullName>
    </submittedName>
</protein>
<dbReference type="EMBL" id="CFOH01000007">
    <property type="protein sequence ID" value="CFE46308.1"/>
    <property type="molecule type" value="Genomic_DNA"/>
</dbReference>
<evidence type="ECO:0000313" key="3">
    <source>
        <dbReference type="EMBL" id="CFE46308.1"/>
    </source>
</evidence>
<accession>A0A654U6J3</accession>
<feature type="region of interest" description="Disordered" evidence="1">
    <location>
        <begin position="1"/>
        <end position="43"/>
    </location>
</feature>
<feature type="compositionally biased region" description="Low complexity" evidence="1">
    <location>
        <begin position="26"/>
        <end position="43"/>
    </location>
</feature>
<dbReference type="EMBL" id="CFOE01000496">
    <property type="protein sequence ID" value="CFE42179.1"/>
    <property type="molecule type" value="Genomic_DNA"/>
</dbReference>